<dbReference type="EMBL" id="JBIAPK010000013">
    <property type="protein sequence ID" value="MFF3343204.1"/>
    <property type="molecule type" value="Genomic_DNA"/>
</dbReference>
<evidence type="ECO:0000256" key="13">
    <source>
        <dbReference type="SAM" id="MobiDB-lite"/>
    </source>
</evidence>
<feature type="domain" description="SF4 helicase" evidence="14">
    <location>
        <begin position="205"/>
        <end position="468"/>
    </location>
</feature>
<accession>A0ABW6RRR6</accession>
<feature type="compositionally biased region" description="Basic and acidic residues" evidence="13">
    <location>
        <begin position="7"/>
        <end position="34"/>
    </location>
</feature>
<dbReference type="InterPro" id="IPR027417">
    <property type="entry name" value="P-loop_NTPase"/>
</dbReference>
<evidence type="ECO:0000256" key="9">
    <source>
        <dbReference type="ARBA" id="ARBA00023235"/>
    </source>
</evidence>
<evidence type="ECO:0000256" key="7">
    <source>
        <dbReference type="ARBA" id="ARBA00022840"/>
    </source>
</evidence>
<evidence type="ECO:0000256" key="11">
    <source>
        <dbReference type="NCBIfam" id="TIGR00665"/>
    </source>
</evidence>
<keyword evidence="3 12" id="KW-0235">DNA replication</keyword>
<keyword evidence="7 12" id="KW-0067">ATP-binding</keyword>
<sequence length="468" mass="51112">MTTVRNDFPDDHEAAAPEPRRGKVPQQRDFERVPPQDVDAEQSVLGGMLLSKDAISDVVAGPLKPHDHYRPAHETIHQAILKLYVDGEPADPITVAAELTKTGDITKVGGISYLHTLVQAAPTAANAEYYAEIVHEKAVLRRLATAGGKVQAMAYAQEGEVAEISDAAQAEIYAATEVSTAQDPKRPGDGSLGDTFDELEHIEKRNGQITGVSTGFADLDSLTQGLQPRQVCVIAARPAMGKSTLALDFARACSVRDGLPSVFFSLEMGIGEINMRMLSAQARVGLHKMRSGTLTEADWEALKRKQPEIAAAPLFLDDSADLTMLQIRSKCRRLQQRHGLSLVIVDYLQLMESGKRVENRQVEVSQISRGLKMLAKELDVPVVALSQLNRGPEQRTEKRPMISDLRESGSIEQDADIVILLHREDAYDKESARAGEADLIVAKHRNGPTATITVAFQGHYSRFVDMAA</sequence>
<evidence type="ECO:0000256" key="10">
    <source>
        <dbReference type="ARBA" id="ARBA00048954"/>
    </source>
</evidence>
<evidence type="ECO:0000256" key="12">
    <source>
        <dbReference type="RuleBase" id="RU362085"/>
    </source>
</evidence>
<comment type="catalytic activity">
    <reaction evidence="10 12">
        <text>ATP + H2O = ADP + phosphate + H(+)</text>
        <dbReference type="Rhea" id="RHEA:13065"/>
        <dbReference type="ChEBI" id="CHEBI:15377"/>
        <dbReference type="ChEBI" id="CHEBI:15378"/>
        <dbReference type="ChEBI" id="CHEBI:30616"/>
        <dbReference type="ChEBI" id="CHEBI:43474"/>
        <dbReference type="ChEBI" id="CHEBI:456216"/>
        <dbReference type="EC" id="5.6.2.3"/>
    </reaction>
</comment>
<evidence type="ECO:0000256" key="3">
    <source>
        <dbReference type="ARBA" id="ARBA00022705"/>
    </source>
</evidence>
<dbReference type="Gene3D" id="1.10.860.10">
    <property type="entry name" value="DNAb Helicase, Chain A"/>
    <property type="match status" value="1"/>
</dbReference>
<evidence type="ECO:0000259" key="14">
    <source>
        <dbReference type="PROSITE" id="PS51199"/>
    </source>
</evidence>
<keyword evidence="4 12" id="KW-0547">Nucleotide-binding</keyword>
<proteinExistence type="inferred from homology"/>
<dbReference type="PANTHER" id="PTHR30153">
    <property type="entry name" value="REPLICATIVE DNA HELICASE DNAB"/>
    <property type="match status" value="1"/>
</dbReference>
<comment type="similarity">
    <text evidence="1 12">Belongs to the helicase family. DnaB subfamily.</text>
</comment>
<comment type="caution">
    <text evidence="15">The sequence shown here is derived from an EMBL/GenBank/DDBJ whole genome shotgun (WGS) entry which is preliminary data.</text>
</comment>
<dbReference type="InterPro" id="IPR007693">
    <property type="entry name" value="DNA_helicase_DnaB-like_N"/>
</dbReference>
<name>A0ABW6RRR6_9ACTN</name>
<dbReference type="NCBIfam" id="TIGR00665">
    <property type="entry name" value="DnaB"/>
    <property type="match status" value="1"/>
</dbReference>
<keyword evidence="5 12" id="KW-0378">Hydrolase</keyword>
<dbReference type="SUPFAM" id="SSF52540">
    <property type="entry name" value="P-loop containing nucleoside triphosphate hydrolases"/>
    <property type="match status" value="1"/>
</dbReference>
<evidence type="ECO:0000256" key="4">
    <source>
        <dbReference type="ARBA" id="ARBA00022741"/>
    </source>
</evidence>
<evidence type="ECO:0000256" key="8">
    <source>
        <dbReference type="ARBA" id="ARBA00023125"/>
    </source>
</evidence>
<dbReference type="InterPro" id="IPR007692">
    <property type="entry name" value="DNA_helicase_DnaB"/>
</dbReference>
<gene>
    <name evidence="15" type="primary">dnaB</name>
    <name evidence="15" type="ORF">ACFYWW_31630</name>
</gene>
<keyword evidence="2 12" id="KW-0639">Primosome</keyword>
<dbReference type="InterPro" id="IPR016136">
    <property type="entry name" value="DNA_helicase_N/primase_C"/>
</dbReference>
<evidence type="ECO:0000256" key="5">
    <source>
        <dbReference type="ARBA" id="ARBA00022801"/>
    </source>
</evidence>
<evidence type="ECO:0000256" key="1">
    <source>
        <dbReference type="ARBA" id="ARBA00008428"/>
    </source>
</evidence>
<dbReference type="Gene3D" id="3.40.50.300">
    <property type="entry name" value="P-loop containing nucleotide triphosphate hydrolases"/>
    <property type="match status" value="1"/>
</dbReference>
<evidence type="ECO:0000256" key="6">
    <source>
        <dbReference type="ARBA" id="ARBA00022806"/>
    </source>
</evidence>
<evidence type="ECO:0000313" key="16">
    <source>
        <dbReference type="Proteomes" id="UP001601976"/>
    </source>
</evidence>
<dbReference type="InterPro" id="IPR007694">
    <property type="entry name" value="DNA_helicase_DnaB-like_C"/>
</dbReference>
<dbReference type="Pfam" id="PF00772">
    <property type="entry name" value="DnaB"/>
    <property type="match status" value="1"/>
</dbReference>
<dbReference type="EC" id="5.6.2.3" evidence="11 12"/>
<keyword evidence="8 12" id="KW-0238">DNA-binding</keyword>
<protein>
    <recommendedName>
        <fullName evidence="11 12">Replicative DNA helicase</fullName>
        <ecNumber evidence="11 12">5.6.2.3</ecNumber>
    </recommendedName>
</protein>
<reference evidence="15 16" key="1">
    <citation type="submission" date="2024-10" db="EMBL/GenBank/DDBJ databases">
        <title>The Natural Products Discovery Center: Release of the First 8490 Sequenced Strains for Exploring Actinobacteria Biosynthetic Diversity.</title>
        <authorList>
            <person name="Kalkreuter E."/>
            <person name="Kautsar S.A."/>
            <person name="Yang D."/>
            <person name="Bader C.D."/>
            <person name="Teijaro C.N."/>
            <person name="Fluegel L."/>
            <person name="Davis C.M."/>
            <person name="Simpson J.R."/>
            <person name="Lauterbach L."/>
            <person name="Steele A.D."/>
            <person name="Gui C."/>
            <person name="Meng S."/>
            <person name="Li G."/>
            <person name="Viehrig K."/>
            <person name="Ye F."/>
            <person name="Su P."/>
            <person name="Kiefer A.F."/>
            <person name="Nichols A."/>
            <person name="Cepeda A.J."/>
            <person name="Yan W."/>
            <person name="Fan B."/>
            <person name="Jiang Y."/>
            <person name="Adhikari A."/>
            <person name="Zheng C.-J."/>
            <person name="Schuster L."/>
            <person name="Cowan T.M."/>
            <person name="Smanski M.J."/>
            <person name="Chevrette M.G."/>
            <person name="De Carvalho L.P.S."/>
            <person name="Shen B."/>
        </authorList>
    </citation>
    <scope>NUCLEOTIDE SEQUENCE [LARGE SCALE GENOMIC DNA]</scope>
    <source>
        <strain evidence="15 16">NPDC003029</strain>
    </source>
</reference>
<evidence type="ECO:0000256" key="2">
    <source>
        <dbReference type="ARBA" id="ARBA00022515"/>
    </source>
</evidence>
<comment type="function">
    <text evidence="12">The main replicative DNA helicase, it participates in initiation and elongation during chromosome replication. Travels ahead of the DNA replisome, separating dsDNA into templates for DNA synthesis. A processive ATP-dependent 5'-3' DNA helicase it has DNA-dependent ATPase activity.</text>
</comment>
<evidence type="ECO:0000313" key="15">
    <source>
        <dbReference type="EMBL" id="MFF3343204.1"/>
    </source>
</evidence>
<feature type="region of interest" description="Disordered" evidence="13">
    <location>
        <begin position="1"/>
        <end position="37"/>
    </location>
</feature>
<dbReference type="GO" id="GO:0004386">
    <property type="term" value="F:helicase activity"/>
    <property type="evidence" value="ECO:0007669"/>
    <property type="project" value="UniProtKB-KW"/>
</dbReference>
<dbReference type="InterPro" id="IPR036185">
    <property type="entry name" value="DNA_heli_DnaB-like_N_sf"/>
</dbReference>
<dbReference type="PANTHER" id="PTHR30153:SF2">
    <property type="entry name" value="REPLICATIVE DNA HELICASE"/>
    <property type="match status" value="1"/>
</dbReference>
<keyword evidence="9" id="KW-0413">Isomerase</keyword>
<dbReference type="SUPFAM" id="SSF48024">
    <property type="entry name" value="N-terminal domain of DnaB helicase"/>
    <property type="match status" value="1"/>
</dbReference>
<keyword evidence="6 12" id="KW-0347">Helicase</keyword>
<dbReference type="PROSITE" id="PS51199">
    <property type="entry name" value="SF4_HELICASE"/>
    <property type="match status" value="1"/>
</dbReference>
<organism evidence="15 16">
    <name type="scientific">Streptomyces flavidovirens</name>
    <dbReference type="NCBI Taxonomy" id="67298"/>
    <lineage>
        <taxon>Bacteria</taxon>
        <taxon>Bacillati</taxon>
        <taxon>Actinomycetota</taxon>
        <taxon>Actinomycetes</taxon>
        <taxon>Kitasatosporales</taxon>
        <taxon>Streptomycetaceae</taxon>
        <taxon>Streptomyces</taxon>
    </lineage>
</organism>
<dbReference type="Proteomes" id="UP001601976">
    <property type="component" value="Unassembled WGS sequence"/>
</dbReference>
<dbReference type="RefSeq" id="WP_387898709.1">
    <property type="nucleotide sequence ID" value="NZ_JBIAPK010000013.1"/>
</dbReference>
<dbReference type="CDD" id="cd00984">
    <property type="entry name" value="DnaB_C"/>
    <property type="match status" value="1"/>
</dbReference>
<dbReference type="Pfam" id="PF03796">
    <property type="entry name" value="DnaB_C"/>
    <property type="match status" value="1"/>
</dbReference>
<keyword evidence="16" id="KW-1185">Reference proteome</keyword>